<feature type="chain" id="PRO_5047451654" evidence="2">
    <location>
        <begin position="25"/>
        <end position="258"/>
    </location>
</feature>
<dbReference type="Proteomes" id="UP001207626">
    <property type="component" value="Unassembled WGS sequence"/>
</dbReference>
<keyword evidence="2" id="KW-0732">Signal</keyword>
<evidence type="ECO:0000313" key="4">
    <source>
        <dbReference type="Proteomes" id="UP001207626"/>
    </source>
</evidence>
<keyword evidence="4" id="KW-1185">Reference proteome</keyword>
<protein>
    <submittedName>
        <fullName evidence="3">Tryptophan-rich sensory protein</fullName>
    </submittedName>
</protein>
<feature type="transmembrane region" description="Helical" evidence="1">
    <location>
        <begin position="226"/>
        <end position="246"/>
    </location>
</feature>
<feature type="transmembrane region" description="Helical" evidence="1">
    <location>
        <begin position="109"/>
        <end position="129"/>
    </location>
</feature>
<feature type="transmembrane region" description="Helical" evidence="1">
    <location>
        <begin position="179"/>
        <end position="197"/>
    </location>
</feature>
<feature type="transmembrane region" description="Helical" evidence="1">
    <location>
        <begin position="83"/>
        <end position="103"/>
    </location>
</feature>
<dbReference type="InterPro" id="IPR038330">
    <property type="entry name" value="TspO/MBR-related_sf"/>
</dbReference>
<dbReference type="EMBL" id="JAMDLW010000007">
    <property type="protein sequence ID" value="MCY9519362.1"/>
    <property type="molecule type" value="Genomic_DNA"/>
</dbReference>
<evidence type="ECO:0000256" key="2">
    <source>
        <dbReference type="SAM" id="SignalP"/>
    </source>
</evidence>
<dbReference type="Gene3D" id="1.20.1260.100">
    <property type="entry name" value="TspO/MBR protein"/>
    <property type="match status" value="1"/>
</dbReference>
<feature type="signal peptide" evidence="2">
    <location>
        <begin position="1"/>
        <end position="24"/>
    </location>
</feature>
<sequence>MRAFNCKWLNILAFAGVLAVNALAETVPLGGKTTGDISAMFPVLITPASYTFGIWILIYALLAGFVVYQALPGQDVQPSVRAIGPVFIYSCLFHIGWILLWHYLHTQVWLSLIAMIGLLTSLIFIYSNLRKAGTSTAAGRWLIRLPFSICLGWISAVTIVNVAVVLYDAQWNGFGLGEEAWNVLLLATGALIAWVVGGPNRDPAFVLIFVWAYIGIAVKQQDITTIAYTAYGLAALLTLLALSLAFSRRSDANSIFLP</sequence>
<comment type="caution">
    <text evidence="3">The sequence shown here is derived from an EMBL/GenBank/DDBJ whole genome shotgun (WGS) entry which is preliminary data.</text>
</comment>
<feature type="transmembrane region" description="Helical" evidence="1">
    <location>
        <begin position="48"/>
        <end position="71"/>
    </location>
</feature>
<evidence type="ECO:0000256" key="1">
    <source>
        <dbReference type="SAM" id="Phobius"/>
    </source>
</evidence>
<keyword evidence="1" id="KW-0472">Membrane</keyword>
<keyword evidence="1" id="KW-0812">Transmembrane</keyword>
<dbReference type="RefSeq" id="WP_087431799.1">
    <property type="nucleotide sequence ID" value="NZ_JAMDLV010000034.1"/>
</dbReference>
<dbReference type="PANTHER" id="PTHR33802">
    <property type="entry name" value="SI:CH211-161H7.5-RELATED"/>
    <property type="match status" value="1"/>
</dbReference>
<accession>A0ABT4DPT3</accession>
<name>A0ABT4DPT3_9BACL</name>
<feature type="transmembrane region" description="Helical" evidence="1">
    <location>
        <begin position="141"/>
        <end position="167"/>
    </location>
</feature>
<dbReference type="PANTHER" id="PTHR33802:SF1">
    <property type="entry name" value="XK-RELATED PROTEIN"/>
    <property type="match status" value="1"/>
</dbReference>
<proteinExistence type="predicted"/>
<evidence type="ECO:0000313" key="3">
    <source>
        <dbReference type="EMBL" id="MCY9519362.1"/>
    </source>
</evidence>
<feature type="transmembrane region" description="Helical" evidence="1">
    <location>
        <begin position="204"/>
        <end position="220"/>
    </location>
</feature>
<organism evidence="3 4">
    <name type="scientific">Paenibacillus apiarius</name>
    <dbReference type="NCBI Taxonomy" id="46240"/>
    <lineage>
        <taxon>Bacteria</taxon>
        <taxon>Bacillati</taxon>
        <taxon>Bacillota</taxon>
        <taxon>Bacilli</taxon>
        <taxon>Bacillales</taxon>
        <taxon>Paenibacillaceae</taxon>
        <taxon>Paenibacillus</taxon>
    </lineage>
</organism>
<keyword evidence="1" id="KW-1133">Transmembrane helix</keyword>
<reference evidence="3 4" key="1">
    <citation type="submission" date="2022-05" db="EMBL/GenBank/DDBJ databases">
        <title>Genome Sequencing of Bee-Associated Microbes.</title>
        <authorList>
            <person name="Dunlap C."/>
        </authorList>
    </citation>
    <scope>NUCLEOTIDE SEQUENCE [LARGE SCALE GENOMIC DNA]</scope>
    <source>
        <strain evidence="3 4">NRRL NRS-1438</strain>
    </source>
</reference>
<gene>
    <name evidence="3" type="ORF">M5X09_06645</name>
</gene>